<sequence>MFRFFYFFTKIYTSTNFESIVTKEFFISNMKNFYEAKNKSQCNQISSNTNNTKKFLEQENFELEKIIENVLDLEEELGYKNMQSSDSNNPIFDTMNFQYFKNNETFESPVRKKLKLDNNNECITSENSRHWQQNFQNNASIYNSNPSNCLELQKQYDAVINFYKTINNQNDFKKPEVNISHKKNKTY</sequence>
<name>A0A0F9W8L8_9MICR</name>
<keyword evidence="2" id="KW-1185">Reference proteome</keyword>
<dbReference type="AlphaFoldDB" id="A0A0F9W8L8"/>
<evidence type="ECO:0000313" key="2">
    <source>
        <dbReference type="Proteomes" id="UP000034350"/>
    </source>
</evidence>
<accession>A0A0F9W8L8</accession>
<organism evidence="1 2">
    <name type="scientific">Vairimorpha ceranae</name>
    <dbReference type="NCBI Taxonomy" id="40302"/>
    <lineage>
        <taxon>Eukaryota</taxon>
        <taxon>Fungi</taxon>
        <taxon>Fungi incertae sedis</taxon>
        <taxon>Microsporidia</taxon>
        <taxon>Nosematidae</taxon>
        <taxon>Vairimorpha</taxon>
    </lineage>
</organism>
<gene>
    <name evidence="1" type="ORF">AAJ76_1270004214</name>
</gene>
<dbReference type="VEuPathDB" id="MicrosporidiaDB:NCER_101518"/>
<dbReference type="GeneID" id="36318818"/>
<dbReference type="RefSeq" id="XP_024329798.1">
    <property type="nucleotide sequence ID" value="XM_024473919.1"/>
</dbReference>
<dbReference type="EMBL" id="JPQZ01000127">
    <property type="protein sequence ID" value="KKO74056.1"/>
    <property type="molecule type" value="Genomic_DNA"/>
</dbReference>
<comment type="caution">
    <text evidence="1">The sequence shown here is derived from an EMBL/GenBank/DDBJ whole genome shotgun (WGS) entry which is preliminary data.</text>
</comment>
<evidence type="ECO:0000313" key="1">
    <source>
        <dbReference type="EMBL" id="KKO74056.1"/>
    </source>
</evidence>
<protein>
    <submittedName>
        <fullName evidence="1">Uncharacterized protein</fullName>
    </submittedName>
</protein>
<dbReference type="Proteomes" id="UP000034350">
    <property type="component" value="Unassembled WGS sequence"/>
</dbReference>
<reference evidence="1 2" key="1">
    <citation type="journal article" date="2015" name="Environ. Microbiol.">
        <title>Genome analyses suggest the presence of polyploidy and recent human-driven expansions in eight global populations of the honeybee pathogen Nosema ceranae.</title>
        <authorList>
            <person name="Pelin A."/>
            <person name="Selman M."/>
            <person name="Aris-Brosou S."/>
            <person name="Farinelli L."/>
            <person name="Corradi N."/>
        </authorList>
    </citation>
    <scope>NUCLEOTIDE SEQUENCE [LARGE SCALE GENOMIC DNA]</scope>
    <source>
        <strain evidence="1 2">PA08 1199</strain>
    </source>
</reference>
<proteinExistence type="predicted"/>
<dbReference type="VEuPathDB" id="MicrosporidiaDB:AAJ76_1270004214"/>